<feature type="compositionally biased region" description="Low complexity" evidence="1">
    <location>
        <begin position="14"/>
        <end position="23"/>
    </location>
</feature>
<reference evidence="2 3" key="1">
    <citation type="journal article" date="2014" name="Agronomy (Basel)">
        <title>A Draft Genome Sequence for Ensete ventricosum, the Drought-Tolerant Tree Against Hunger.</title>
        <authorList>
            <person name="Harrison J."/>
            <person name="Moore K.A."/>
            <person name="Paszkiewicz K."/>
            <person name="Jones T."/>
            <person name="Grant M."/>
            <person name="Ambacheew D."/>
            <person name="Muzemil S."/>
            <person name="Studholme D.J."/>
        </authorList>
    </citation>
    <scope>NUCLEOTIDE SEQUENCE [LARGE SCALE GENOMIC DNA]</scope>
</reference>
<dbReference type="Proteomes" id="UP000287651">
    <property type="component" value="Unassembled WGS sequence"/>
</dbReference>
<protein>
    <submittedName>
        <fullName evidence="2">Uncharacterized protein</fullName>
    </submittedName>
</protein>
<gene>
    <name evidence="2" type="ORF">B296_00054094</name>
</gene>
<evidence type="ECO:0000256" key="1">
    <source>
        <dbReference type="SAM" id="MobiDB-lite"/>
    </source>
</evidence>
<sequence>MARPSARVVGCGQGPLQRGGQLRPAHKGSNRPRARSLVAWHQRPAYKGKPLAASLQGAAPVAKAVASRGNATDRRGD</sequence>
<feature type="region of interest" description="Disordered" evidence="1">
    <location>
        <begin position="1"/>
        <end position="33"/>
    </location>
</feature>
<evidence type="ECO:0000313" key="3">
    <source>
        <dbReference type="Proteomes" id="UP000287651"/>
    </source>
</evidence>
<dbReference type="EMBL" id="AMZH03026162">
    <property type="protein sequence ID" value="RRT34739.1"/>
    <property type="molecule type" value="Genomic_DNA"/>
</dbReference>
<feature type="compositionally biased region" description="Basic residues" evidence="1">
    <location>
        <begin position="24"/>
        <end position="33"/>
    </location>
</feature>
<name>A0A426X5I8_ENSVE</name>
<organism evidence="2 3">
    <name type="scientific">Ensete ventricosum</name>
    <name type="common">Abyssinian banana</name>
    <name type="synonym">Musa ensete</name>
    <dbReference type="NCBI Taxonomy" id="4639"/>
    <lineage>
        <taxon>Eukaryota</taxon>
        <taxon>Viridiplantae</taxon>
        <taxon>Streptophyta</taxon>
        <taxon>Embryophyta</taxon>
        <taxon>Tracheophyta</taxon>
        <taxon>Spermatophyta</taxon>
        <taxon>Magnoliopsida</taxon>
        <taxon>Liliopsida</taxon>
        <taxon>Zingiberales</taxon>
        <taxon>Musaceae</taxon>
        <taxon>Ensete</taxon>
    </lineage>
</organism>
<comment type="caution">
    <text evidence="2">The sequence shown here is derived from an EMBL/GenBank/DDBJ whole genome shotgun (WGS) entry which is preliminary data.</text>
</comment>
<proteinExistence type="predicted"/>
<dbReference type="AlphaFoldDB" id="A0A426X5I8"/>
<accession>A0A426X5I8</accession>
<evidence type="ECO:0000313" key="2">
    <source>
        <dbReference type="EMBL" id="RRT34739.1"/>
    </source>
</evidence>